<name>A0A0E9SJD3_ANGAN</name>
<dbReference type="AlphaFoldDB" id="A0A0E9SJD3"/>
<evidence type="ECO:0000313" key="1">
    <source>
        <dbReference type="EMBL" id="JAH40765.1"/>
    </source>
</evidence>
<dbReference type="EMBL" id="GBXM01067812">
    <property type="protein sequence ID" value="JAH40765.1"/>
    <property type="molecule type" value="Transcribed_RNA"/>
</dbReference>
<reference evidence="1" key="1">
    <citation type="submission" date="2014-11" db="EMBL/GenBank/DDBJ databases">
        <authorList>
            <person name="Amaro Gonzalez C."/>
        </authorList>
    </citation>
    <scope>NUCLEOTIDE SEQUENCE</scope>
</reference>
<organism evidence="1">
    <name type="scientific">Anguilla anguilla</name>
    <name type="common">European freshwater eel</name>
    <name type="synonym">Muraena anguilla</name>
    <dbReference type="NCBI Taxonomy" id="7936"/>
    <lineage>
        <taxon>Eukaryota</taxon>
        <taxon>Metazoa</taxon>
        <taxon>Chordata</taxon>
        <taxon>Craniata</taxon>
        <taxon>Vertebrata</taxon>
        <taxon>Euteleostomi</taxon>
        <taxon>Actinopterygii</taxon>
        <taxon>Neopterygii</taxon>
        <taxon>Teleostei</taxon>
        <taxon>Anguilliformes</taxon>
        <taxon>Anguillidae</taxon>
        <taxon>Anguilla</taxon>
    </lineage>
</organism>
<reference evidence="1" key="2">
    <citation type="journal article" date="2015" name="Fish Shellfish Immunol.">
        <title>Early steps in the European eel (Anguilla anguilla)-Vibrio vulnificus interaction in the gills: Role of the RtxA13 toxin.</title>
        <authorList>
            <person name="Callol A."/>
            <person name="Pajuelo D."/>
            <person name="Ebbesson L."/>
            <person name="Teles M."/>
            <person name="MacKenzie S."/>
            <person name="Amaro C."/>
        </authorList>
    </citation>
    <scope>NUCLEOTIDE SEQUENCE</scope>
</reference>
<accession>A0A0E9SJD3</accession>
<proteinExistence type="predicted"/>
<protein>
    <submittedName>
        <fullName evidence="1">Uncharacterized protein</fullName>
    </submittedName>
</protein>
<sequence>MQLKKSCWLSTCCEHQEHSQLKGGCRAHPAQEKLALLPPL</sequence>